<dbReference type="Proteomes" id="UP001166286">
    <property type="component" value="Unassembled WGS sequence"/>
</dbReference>
<dbReference type="EMBL" id="JAFEKC020000018">
    <property type="protein sequence ID" value="KAK0509793.1"/>
    <property type="molecule type" value="Genomic_DNA"/>
</dbReference>
<dbReference type="AlphaFoldDB" id="A0AA39QV80"/>
<keyword evidence="2" id="KW-1185">Reference proteome</keyword>
<dbReference type="InterPro" id="IPR025255">
    <property type="entry name" value="DUF4202"/>
</dbReference>
<accession>A0AA39QV80</accession>
<sequence>MHDGKYLAALRLIDEAHNLDPKKVEVNGRTIPYELHYSEKMSKYLEKCNPDASDILRLAIRAQHLRRWEIPRDSYPMNKVGYHAWRTYLKKRQAEMASQICLDSGYSEDDADRVAHLIRKEDLKKDEETQTLEDVACLVFLDDQFEEFEKLHDEDKIVKILQKTWGKMSEKGHELALEIPMSERCKDLVGKALDGS</sequence>
<dbReference type="Pfam" id="PF13875">
    <property type="entry name" value="DUF4202"/>
    <property type="match status" value="1"/>
</dbReference>
<organism evidence="1 2">
    <name type="scientific">Cladonia borealis</name>
    <dbReference type="NCBI Taxonomy" id="184061"/>
    <lineage>
        <taxon>Eukaryota</taxon>
        <taxon>Fungi</taxon>
        <taxon>Dikarya</taxon>
        <taxon>Ascomycota</taxon>
        <taxon>Pezizomycotina</taxon>
        <taxon>Lecanoromycetes</taxon>
        <taxon>OSLEUM clade</taxon>
        <taxon>Lecanoromycetidae</taxon>
        <taxon>Lecanorales</taxon>
        <taxon>Lecanorineae</taxon>
        <taxon>Cladoniaceae</taxon>
        <taxon>Cladonia</taxon>
    </lineage>
</organism>
<protein>
    <recommendedName>
        <fullName evidence="3">Glutamyl-tRNA synthetase</fullName>
    </recommendedName>
</protein>
<comment type="caution">
    <text evidence="1">The sequence shown here is derived from an EMBL/GenBank/DDBJ whole genome shotgun (WGS) entry which is preliminary data.</text>
</comment>
<dbReference type="PANTHER" id="PTHR41729">
    <property type="entry name" value="GLUTAMYL-TRNA SYNTHETASE"/>
    <property type="match status" value="1"/>
</dbReference>
<evidence type="ECO:0000313" key="1">
    <source>
        <dbReference type="EMBL" id="KAK0509793.1"/>
    </source>
</evidence>
<proteinExistence type="predicted"/>
<reference evidence="1" key="1">
    <citation type="submission" date="2023-03" db="EMBL/GenBank/DDBJ databases">
        <title>Complete genome of Cladonia borealis.</title>
        <authorList>
            <person name="Park H."/>
        </authorList>
    </citation>
    <scope>NUCLEOTIDE SEQUENCE</scope>
    <source>
        <strain evidence="1">ANT050790</strain>
    </source>
</reference>
<evidence type="ECO:0000313" key="2">
    <source>
        <dbReference type="Proteomes" id="UP001166286"/>
    </source>
</evidence>
<name>A0AA39QV80_9LECA</name>
<evidence type="ECO:0008006" key="3">
    <source>
        <dbReference type="Google" id="ProtNLM"/>
    </source>
</evidence>
<gene>
    <name evidence="1" type="ORF">JMJ35_008187</name>
</gene>
<dbReference type="PANTHER" id="PTHR41729:SF1">
    <property type="entry name" value="GLUTAMYL-TRNA SYNTHETASE"/>
    <property type="match status" value="1"/>
</dbReference>